<dbReference type="Proteomes" id="UP001314170">
    <property type="component" value="Unassembled WGS sequence"/>
</dbReference>
<evidence type="ECO:0000313" key="2">
    <source>
        <dbReference type="EMBL" id="CAK7350038.1"/>
    </source>
</evidence>
<evidence type="ECO:0000313" key="3">
    <source>
        <dbReference type="Proteomes" id="UP001314170"/>
    </source>
</evidence>
<reference evidence="2 3" key="1">
    <citation type="submission" date="2024-01" db="EMBL/GenBank/DDBJ databases">
        <authorList>
            <person name="Waweru B."/>
        </authorList>
    </citation>
    <scope>NUCLEOTIDE SEQUENCE [LARGE SCALE GENOMIC DNA]</scope>
</reference>
<feature type="non-terminal residue" evidence="2">
    <location>
        <position position="53"/>
    </location>
</feature>
<gene>
    <name evidence="2" type="ORF">DCAF_LOCUS22762</name>
</gene>
<accession>A0AAV1SG79</accession>
<comment type="caution">
    <text evidence="2">The sequence shown here is derived from an EMBL/GenBank/DDBJ whole genome shotgun (WGS) entry which is preliminary data.</text>
</comment>
<feature type="non-terminal residue" evidence="2">
    <location>
        <position position="1"/>
    </location>
</feature>
<name>A0AAV1SG79_9ROSI</name>
<protein>
    <submittedName>
        <fullName evidence="2">Uncharacterized protein</fullName>
    </submittedName>
</protein>
<keyword evidence="1" id="KW-0175">Coiled coil</keyword>
<dbReference type="EMBL" id="CAWUPB010001179">
    <property type="protein sequence ID" value="CAK7350038.1"/>
    <property type="molecule type" value="Genomic_DNA"/>
</dbReference>
<proteinExistence type="predicted"/>
<sequence length="53" mass="6302">EECDNKKELVKQLKEARKRITSLERDNQQLEICDERNESPIKMTNQANVVTRE</sequence>
<dbReference type="AlphaFoldDB" id="A0AAV1SG79"/>
<organism evidence="2 3">
    <name type="scientific">Dovyalis caffra</name>
    <dbReference type="NCBI Taxonomy" id="77055"/>
    <lineage>
        <taxon>Eukaryota</taxon>
        <taxon>Viridiplantae</taxon>
        <taxon>Streptophyta</taxon>
        <taxon>Embryophyta</taxon>
        <taxon>Tracheophyta</taxon>
        <taxon>Spermatophyta</taxon>
        <taxon>Magnoliopsida</taxon>
        <taxon>eudicotyledons</taxon>
        <taxon>Gunneridae</taxon>
        <taxon>Pentapetalae</taxon>
        <taxon>rosids</taxon>
        <taxon>fabids</taxon>
        <taxon>Malpighiales</taxon>
        <taxon>Salicaceae</taxon>
        <taxon>Flacourtieae</taxon>
        <taxon>Dovyalis</taxon>
    </lineage>
</organism>
<keyword evidence="3" id="KW-1185">Reference proteome</keyword>
<evidence type="ECO:0000256" key="1">
    <source>
        <dbReference type="SAM" id="Coils"/>
    </source>
</evidence>
<feature type="coiled-coil region" evidence="1">
    <location>
        <begin position="6"/>
        <end position="33"/>
    </location>
</feature>